<dbReference type="GO" id="GO:0004069">
    <property type="term" value="F:L-aspartate:2-oxoglutarate aminotransferase activity"/>
    <property type="evidence" value="ECO:0007669"/>
    <property type="project" value="UniProtKB-EC"/>
</dbReference>
<dbReference type="GO" id="GO:0006520">
    <property type="term" value="P:amino acid metabolic process"/>
    <property type="evidence" value="ECO:0007669"/>
    <property type="project" value="InterPro"/>
</dbReference>
<evidence type="ECO:0000256" key="4">
    <source>
        <dbReference type="ARBA" id="ARBA00022576"/>
    </source>
</evidence>
<evidence type="ECO:0000256" key="2">
    <source>
        <dbReference type="ARBA" id="ARBA00007441"/>
    </source>
</evidence>
<dbReference type="CDD" id="cd00609">
    <property type="entry name" value="AAT_like"/>
    <property type="match status" value="1"/>
</dbReference>
<dbReference type="InterPro" id="IPR050596">
    <property type="entry name" value="AspAT/PAT-like"/>
</dbReference>
<dbReference type="Gene3D" id="3.40.640.10">
    <property type="entry name" value="Type I PLP-dependent aspartate aminotransferase-like (Major domain)"/>
    <property type="match status" value="1"/>
</dbReference>
<evidence type="ECO:0000256" key="7">
    <source>
        <dbReference type="ARBA" id="ARBA00049185"/>
    </source>
</evidence>
<evidence type="ECO:0000313" key="9">
    <source>
        <dbReference type="EMBL" id="SPF29323.1"/>
    </source>
</evidence>
<keyword evidence="4 9" id="KW-0032">Aminotransferase</keyword>
<evidence type="ECO:0000259" key="8">
    <source>
        <dbReference type="Pfam" id="PF00155"/>
    </source>
</evidence>
<evidence type="ECO:0000256" key="6">
    <source>
        <dbReference type="ARBA" id="ARBA00022898"/>
    </source>
</evidence>
<keyword evidence="10" id="KW-1185">Reference proteome</keyword>
<dbReference type="InterPro" id="IPR004839">
    <property type="entry name" value="Aminotransferase_I/II_large"/>
</dbReference>
<dbReference type="InterPro" id="IPR015424">
    <property type="entry name" value="PyrdxlP-dep_Trfase"/>
</dbReference>
<dbReference type="OrthoDB" id="9766084at2"/>
<keyword evidence="6" id="KW-0663">Pyridoxal phosphate</keyword>
<name>A0A2R8AAS8_9RHOB</name>
<dbReference type="GO" id="GO:0030170">
    <property type="term" value="F:pyridoxal phosphate binding"/>
    <property type="evidence" value="ECO:0007669"/>
    <property type="project" value="InterPro"/>
</dbReference>
<comment type="cofactor">
    <cofactor evidence="1">
        <name>pyridoxal 5'-phosphate</name>
        <dbReference type="ChEBI" id="CHEBI:597326"/>
    </cofactor>
</comment>
<sequence>MTDAPINPALAATFAPPVMAARRWLEGVTFPPERPLVNLSQAAPVDPPPAPLREAMGEAIGDPSAHIYGPVLGQPDLRAEIAARWSRAYGGEIEAAQVAVTSGCNQAFCAAIATLAQAGDNVIVPTPYYFNHAMWLHMMGIELRPLPCGDDLLPDPSRAAALMDDRTRAIVLVTPNNPTGKEYPDGVLDAFFELCQSGGLGLIVDETYRDFDSRSGAPHNLFACPDWQGTLIHLYSFSKVFRLTGHRIGALITGARRMAEVEKVLDTMTICPNQIGQRAALFGLQHLGDWVAGERAENLRRRKALEEVTDALEGWERLGSGAYFGYLRHPFDEPSDTLAQRLVLEQSLLILPGTMFVPEGDPFGGRTVRIAFANADADGLAEMGRRLAAL</sequence>
<evidence type="ECO:0000256" key="5">
    <source>
        <dbReference type="ARBA" id="ARBA00022679"/>
    </source>
</evidence>
<proteinExistence type="inferred from homology"/>
<protein>
    <recommendedName>
        <fullName evidence="3">aspartate transaminase</fullName>
        <ecNumber evidence="3">2.6.1.1</ecNumber>
    </recommendedName>
</protein>
<dbReference type="PANTHER" id="PTHR46383">
    <property type="entry name" value="ASPARTATE AMINOTRANSFERASE"/>
    <property type="match status" value="1"/>
</dbReference>
<dbReference type="Pfam" id="PF00155">
    <property type="entry name" value="Aminotran_1_2"/>
    <property type="match status" value="1"/>
</dbReference>
<dbReference type="EMBL" id="OMKW01000002">
    <property type="protein sequence ID" value="SPF29323.1"/>
    <property type="molecule type" value="Genomic_DNA"/>
</dbReference>
<comment type="catalytic activity">
    <reaction evidence="7">
        <text>L-aspartate + 2-oxoglutarate = oxaloacetate + L-glutamate</text>
        <dbReference type="Rhea" id="RHEA:21824"/>
        <dbReference type="ChEBI" id="CHEBI:16452"/>
        <dbReference type="ChEBI" id="CHEBI:16810"/>
        <dbReference type="ChEBI" id="CHEBI:29985"/>
        <dbReference type="ChEBI" id="CHEBI:29991"/>
        <dbReference type="EC" id="2.6.1.1"/>
    </reaction>
</comment>
<dbReference type="AlphaFoldDB" id="A0A2R8AAS8"/>
<reference evidence="9 10" key="1">
    <citation type="submission" date="2018-03" db="EMBL/GenBank/DDBJ databases">
        <authorList>
            <person name="Keele B.F."/>
        </authorList>
    </citation>
    <scope>NUCLEOTIDE SEQUENCE [LARGE SCALE GENOMIC DNA]</scope>
    <source>
        <strain evidence="9 10">CeCT 8812</strain>
    </source>
</reference>
<evidence type="ECO:0000256" key="3">
    <source>
        <dbReference type="ARBA" id="ARBA00012753"/>
    </source>
</evidence>
<organism evidence="9 10">
    <name type="scientific">Pontivivens insulae</name>
    <dbReference type="NCBI Taxonomy" id="1639689"/>
    <lineage>
        <taxon>Bacteria</taxon>
        <taxon>Pseudomonadati</taxon>
        <taxon>Pseudomonadota</taxon>
        <taxon>Alphaproteobacteria</taxon>
        <taxon>Rhodobacterales</taxon>
        <taxon>Paracoccaceae</taxon>
        <taxon>Pontivivens</taxon>
    </lineage>
</organism>
<dbReference type="NCBIfam" id="NF005732">
    <property type="entry name" value="PRK07550.1"/>
    <property type="match status" value="1"/>
</dbReference>
<evidence type="ECO:0000256" key="1">
    <source>
        <dbReference type="ARBA" id="ARBA00001933"/>
    </source>
</evidence>
<accession>A0A2R8AAS8</accession>
<comment type="similarity">
    <text evidence="2">Belongs to the class-I pyridoxal-phosphate-dependent aminotransferase family.</text>
</comment>
<dbReference type="Proteomes" id="UP000244932">
    <property type="component" value="Unassembled WGS sequence"/>
</dbReference>
<keyword evidence="5 9" id="KW-0808">Transferase</keyword>
<dbReference type="EC" id="2.6.1.1" evidence="3"/>
<feature type="domain" description="Aminotransferase class I/classII large" evidence="8">
    <location>
        <begin position="36"/>
        <end position="383"/>
    </location>
</feature>
<dbReference type="RefSeq" id="WP_108782033.1">
    <property type="nucleotide sequence ID" value="NZ_OMKW01000002.1"/>
</dbReference>
<dbReference type="InterPro" id="IPR015421">
    <property type="entry name" value="PyrdxlP-dep_Trfase_major"/>
</dbReference>
<dbReference type="SUPFAM" id="SSF53383">
    <property type="entry name" value="PLP-dependent transferases"/>
    <property type="match status" value="1"/>
</dbReference>
<evidence type="ECO:0000313" key="10">
    <source>
        <dbReference type="Proteomes" id="UP000244932"/>
    </source>
</evidence>
<gene>
    <name evidence="9" type="primary">aspC</name>
    <name evidence="9" type="ORF">POI8812_01631</name>
</gene>
<dbReference type="PANTHER" id="PTHR46383:SF1">
    <property type="entry name" value="ASPARTATE AMINOTRANSFERASE"/>
    <property type="match status" value="1"/>
</dbReference>